<dbReference type="OrthoDB" id="194775at2759"/>
<evidence type="ECO:0000256" key="1">
    <source>
        <dbReference type="ARBA" id="ARBA00004496"/>
    </source>
</evidence>
<dbReference type="Pfam" id="PF07986">
    <property type="entry name" value="TBCC"/>
    <property type="match status" value="1"/>
</dbReference>
<dbReference type="GO" id="GO:0007021">
    <property type="term" value="P:tubulin complex assembly"/>
    <property type="evidence" value="ECO:0007669"/>
    <property type="project" value="TreeGrafter"/>
</dbReference>
<comment type="caution">
    <text evidence="8">The sequence shown here is derived from an EMBL/GenBank/DDBJ whole genome shotgun (WGS) entry which is preliminary data.</text>
</comment>
<dbReference type="GO" id="GO:0015631">
    <property type="term" value="F:tubulin binding"/>
    <property type="evidence" value="ECO:0007669"/>
    <property type="project" value="InterPro"/>
</dbReference>
<keyword evidence="3" id="KW-0963">Cytoplasm</keyword>
<dbReference type="GO" id="GO:0007023">
    <property type="term" value="P:post-chaperonin tubulin folding pathway"/>
    <property type="evidence" value="ECO:0007669"/>
    <property type="project" value="InterPro"/>
</dbReference>
<evidence type="ECO:0000256" key="6">
    <source>
        <dbReference type="SAM" id="MobiDB-lite"/>
    </source>
</evidence>
<feature type="compositionally biased region" description="Low complexity" evidence="6">
    <location>
        <begin position="69"/>
        <end position="83"/>
    </location>
</feature>
<evidence type="ECO:0000256" key="4">
    <source>
        <dbReference type="ARBA" id="ARBA00022990"/>
    </source>
</evidence>
<feature type="domain" description="C-CAP/cofactor C-like" evidence="7">
    <location>
        <begin position="78"/>
        <end position="217"/>
    </location>
</feature>
<evidence type="ECO:0000256" key="3">
    <source>
        <dbReference type="ARBA" id="ARBA00022490"/>
    </source>
</evidence>
<dbReference type="InterPro" id="IPR031925">
    <property type="entry name" value="TBCC_N"/>
</dbReference>
<evidence type="ECO:0000313" key="8">
    <source>
        <dbReference type="EMBL" id="KAH8097097.1"/>
    </source>
</evidence>
<dbReference type="AlphaFoldDB" id="A0A8K0UN58"/>
<evidence type="ECO:0000259" key="7">
    <source>
        <dbReference type="PROSITE" id="PS51329"/>
    </source>
</evidence>
<accession>A0A8K0UN58</accession>
<organism evidence="8 9">
    <name type="scientific">Cristinia sonorae</name>
    <dbReference type="NCBI Taxonomy" id="1940300"/>
    <lineage>
        <taxon>Eukaryota</taxon>
        <taxon>Fungi</taxon>
        <taxon>Dikarya</taxon>
        <taxon>Basidiomycota</taxon>
        <taxon>Agaricomycotina</taxon>
        <taxon>Agaricomycetes</taxon>
        <taxon>Agaricomycetidae</taxon>
        <taxon>Agaricales</taxon>
        <taxon>Pleurotineae</taxon>
        <taxon>Stephanosporaceae</taxon>
        <taxon>Cristinia</taxon>
    </lineage>
</organism>
<gene>
    <name evidence="8" type="ORF">BXZ70DRAFT_895249</name>
</gene>
<feature type="non-terminal residue" evidence="8">
    <location>
        <position position="1"/>
    </location>
</feature>
<comment type="similarity">
    <text evidence="2">Belongs to the TBCC family.</text>
</comment>
<evidence type="ECO:0000256" key="2">
    <source>
        <dbReference type="ARBA" id="ARBA00008848"/>
    </source>
</evidence>
<dbReference type="PANTHER" id="PTHR15139:SF0">
    <property type="entry name" value="TUBULIN-SPECIFIC CHAPERONE C"/>
    <property type="match status" value="1"/>
</dbReference>
<evidence type="ECO:0000256" key="5">
    <source>
        <dbReference type="ARBA" id="ARBA00026055"/>
    </source>
</evidence>
<proteinExistence type="inferred from homology"/>
<feature type="region of interest" description="Disordered" evidence="6">
    <location>
        <begin position="59"/>
        <end position="83"/>
    </location>
</feature>
<dbReference type="InterPro" id="IPR017901">
    <property type="entry name" value="C-CAP_CF_C-like"/>
</dbReference>
<comment type="subcellular location">
    <subcellularLocation>
        <location evidence="1">Cytoplasm</location>
    </subcellularLocation>
</comment>
<keyword evidence="9" id="KW-1185">Reference proteome</keyword>
<comment type="subunit">
    <text evidence="5">Supercomplex made of cofactors A to E. Cofactors A and D function by capturing and stabilizing tubulin in a quasi-native conformation. Cofactor E binds to the cofactor D-tubulin complex; interaction with cofactor C then causes the release of tubulin polypeptides that are committed to the native state.</text>
</comment>
<dbReference type="InterPro" id="IPR012945">
    <property type="entry name" value="Tubulin-bd_cofactor_C_dom"/>
</dbReference>
<name>A0A8K0UN58_9AGAR</name>
<dbReference type="InterPro" id="IPR027684">
    <property type="entry name" value="TBCC"/>
</dbReference>
<dbReference type="InterPro" id="IPR016098">
    <property type="entry name" value="CAP/MinC_C"/>
</dbReference>
<dbReference type="Proteomes" id="UP000813824">
    <property type="component" value="Unassembled WGS sequence"/>
</dbReference>
<dbReference type="InterPro" id="IPR038397">
    <property type="entry name" value="TBCC_N_sf"/>
</dbReference>
<keyword evidence="4" id="KW-0007">Acetylation</keyword>
<dbReference type="Gene3D" id="2.160.20.70">
    <property type="match status" value="1"/>
</dbReference>
<dbReference type="Pfam" id="PF16752">
    <property type="entry name" value="TBCC_N"/>
    <property type="match status" value="1"/>
</dbReference>
<dbReference type="GO" id="GO:0005737">
    <property type="term" value="C:cytoplasm"/>
    <property type="evidence" value="ECO:0007669"/>
    <property type="project" value="UniProtKB-SubCell"/>
</dbReference>
<evidence type="ECO:0000313" key="9">
    <source>
        <dbReference type="Proteomes" id="UP000813824"/>
    </source>
</evidence>
<dbReference type="PANTHER" id="PTHR15139">
    <property type="entry name" value="TUBULIN FOLDING COFACTOR C"/>
    <property type="match status" value="1"/>
</dbReference>
<dbReference type="Gene3D" id="1.20.58.1250">
    <property type="entry name" value="Tubulin Binding Cofactor C, N-terminal domain"/>
    <property type="match status" value="1"/>
</dbReference>
<dbReference type="PROSITE" id="PS51329">
    <property type="entry name" value="C_CAP_COFACTOR_C"/>
    <property type="match status" value="1"/>
</dbReference>
<sequence>DALDQLTIDVAKSRKTLADASSFLPAYDQRLYEQQVKGFEQSLEQLRVSAAPKSKFAFKRKTATGQSNPKTTPQAATPTTTAAPSDVRALTGHTGVYLTSSSLPASSSLSGSQLTISDIDRCIIDLRSSQDDDTLTAMHMKNVKNSILLLPLLSGSVILLDLHNTILVVGCHQFRMHSSTHVNVYLSISSNPIIEHCSDIQFTSYPSSFSASASANEATSTHLSVQDFSHIRATPSPHWRPLPENAVIGDHSWPTAPFEGDVETVLTRLLPQSAAPQQND</sequence>
<reference evidence="8" key="1">
    <citation type="journal article" date="2021" name="New Phytol.">
        <title>Evolutionary innovations through gain and loss of genes in the ectomycorrhizal Boletales.</title>
        <authorList>
            <person name="Wu G."/>
            <person name="Miyauchi S."/>
            <person name="Morin E."/>
            <person name="Kuo A."/>
            <person name="Drula E."/>
            <person name="Varga T."/>
            <person name="Kohler A."/>
            <person name="Feng B."/>
            <person name="Cao Y."/>
            <person name="Lipzen A."/>
            <person name="Daum C."/>
            <person name="Hundley H."/>
            <person name="Pangilinan J."/>
            <person name="Johnson J."/>
            <person name="Barry K."/>
            <person name="LaButti K."/>
            <person name="Ng V."/>
            <person name="Ahrendt S."/>
            <person name="Min B."/>
            <person name="Choi I.G."/>
            <person name="Park H."/>
            <person name="Plett J.M."/>
            <person name="Magnuson J."/>
            <person name="Spatafora J.W."/>
            <person name="Nagy L.G."/>
            <person name="Henrissat B."/>
            <person name="Grigoriev I.V."/>
            <person name="Yang Z.L."/>
            <person name="Xu J."/>
            <person name="Martin F.M."/>
        </authorList>
    </citation>
    <scope>NUCLEOTIDE SEQUENCE</scope>
    <source>
        <strain evidence="8">KKN 215</strain>
    </source>
</reference>
<dbReference type="EMBL" id="JAEVFJ010000021">
    <property type="protein sequence ID" value="KAH8097097.1"/>
    <property type="molecule type" value="Genomic_DNA"/>
</dbReference>
<protein>
    <submittedName>
        <fullName evidence="8">Tubulin binding cofactor C-domain-containing protein</fullName>
    </submittedName>
</protein>